<proteinExistence type="predicted"/>
<comment type="caution">
    <text evidence="2">The sequence shown here is derived from an EMBL/GenBank/DDBJ whole genome shotgun (WGS) entry which is preliminary data.</text>
</comment>
<evidence type="ECO:0000313" key="2">
    <source>
        <dbReference type="EMBL" id="MEV4928120.1"/>
    </source>
</evidence>
<dbReference type="EMBL" id="JBFASG010000081">
    <property type="protein sequence ID" value="MEV4928120.1"/>
    <property type="molecule type" value="Genomic_DNA"/>
</dbReference>
<organism evidence="2 3">
    <name type="scientific">Streptomyces roseoverticillatus</name>
    <dbReference type="NCBI Taxonomy" id="66429"/>
    <lineage>
        <taxon>Bacteria</taxon>
        <taxon>Bacillati</taxon>
        <taxon>Actinomycetota</taxon>
        <taxon>Actinomycetes</taxon>
        <taxon>Kitasatosporales</taxon>
        <taxon>Streptomycetaceae</taxon>
        <taxon>Streptomyces</taxon>
    </lineage>
</organism>
<accession>A0ABV3J617</accession>
<gene>
    <name evidence="2" type="ORF">AB0L03_35830</name>
</gene>
<reference evidence="2 3" key="1">
    <citation type="submission" date="2024-06" db="EMBL/GenBank/DDBJ databases">
        <title>The Natural Products Discovery Center: Release of the First 8490 Sequenced Strains for Exploring Actinobacteria Biosynthetic Diversity.</title>
        <authorList>
            <person name="Kalkreuter E."/>
            <person name="Kautsar S.A."/>
            <person name="Yang D."/>
            <person name="Bader C.D."/>
            <person name="Teijaro C.N."/>
            <person name="Fluegel L."/>
            <person name="Davis C.M."/>
            <person name="Simpson J.R."/>
            <person name="Lauterbach L."/>
            <person name="Steele A.D."/>
            <person name="Gui C."/>
            <person name="Meng S."/>
            <person name="Li G."/>
            <person name="Viehrig K."/>
            <person name="Ye F."/>
            <person name="Su P."/>
            <person name="Kiefer A.F."/>
            <person name="Nichols A."/>
            <person name="Cepeda A.J."/>
            <person name="Yan W."/>
            <person name="Fan B."/>
            <person name="Jiang Y."/>
            <person name="Adhikari A."/>
            <person name="Zheng C.-J."/>
            <person name="Schuster L."/>
            <person name="Cowan T.M."/>
            <person name="Smanski M.J."/>
            <person name="Chevrette M.G."/>
            <person name="De Carvalho L.P.S."/>
            <person name="Shen B."/>
        </authorList>
    </citation>
    <scope>NUCLEOTIDE SEQUENCE [LARGE SCALE GENOMIC DNA]</scope>
    <source>
        <strain evidence="2 3">NPDC053791</strain>
    </source>
</reference>
<feature type="compositionally biased region" description="Low complexity" evidence="1">
    <location>
        <begin position="54"/>
        <end position="63"/>
    </location>
</feature>
<evidence type="ECO:0000313" key="3">
    <source>
        <dbReference type="Proteomes" id="UP001552479"/>
    </source>
</evidence>
<name>A0ABV3J617_9ACTN</name>
<protein>
    <submittedName>
        <fullName evidence="2">Uncharacterized protein</fullName>
    </submittedName>
</protein>
<feature type="region of interest" description="Disordered" evidence="1">
    <location>
        <begin position="29"/>
        <end position="77"/>
    </location>
</feature>
<feature type="non-terminal residue" evidence="2">
    <location>
        <position position="1"/>
    </location>
</feature>
<keyword evidence="3" id="KW-1185">Reference proteome</keyword>
<dbReference type="Proteomes" id="UP001552479">
    <property type="component" value="Unassembled WGS sequence"/>
</dbReference>
<sequence length="77" mass="7932">YDVVKETLSGLAGEEGSVAFRRLAMQPGKPQAPGFAGVVPPPGSPGSDLDGDCDFFGSSGSSDEQAVQHASHRTTRL</sequence>
<evidence type="ECO:0000256" key="1">
    <source>
        <dbReference type="SAM" id="MobiDB-lite"/>
    </source>
</evidence>